<feature type="domain" description="C2H2-type" evidence="2">
    <location>
        <begin position="7"/>
        <end position="35"/>
    </location>
</feature>
<accession>A0A9N9TNI7</accession>
<dbReference type="Gene3D" id="3.30.160.60">
    <property type="entry name" value="Classic Zinc Finger"/>
    <property type="match status" value="1"/>
</dbReference>
<keyword evidence="1" id="KW-0862">Zinc</keyword>
<organism evidence="3 4">
    <name type="scientific">Phyllotreta striolata</name>
    <name type="common">Striped flea beetle</name>
    <name type="synonym">Crioceris striolata</name>
    <dbReference type="NCBI Taxonomy" id="444603"/>
    <lineage>
        <taxon>Eukaryota</taxon>
        <taxon>Metazoa</taxon>
        <taxon>Ecdysozoa</taxon>
        <taxon>Arthropoda</taxon>
        <taxon>Hexapoda</taxon>
        <taxon>Insecta</taxon>
        <taxon>Pterygota</taxon>
        <taxon>Neoptera</taxon>
        <taxon>Endopterygota</taxon>
        <taxon>Coleoptera</taxon>
        <taxon>Polyphaga</taxon>
        <taxon>Cucujiformia</taxon>
        <taxon>Chrysomeloidea</taxon>
        <taxon>Chrysomelidae</taxon>
        <taxon>Galerucinae</taxon>
        <taxon>Alticini</taxon>
        <taxon>Phyllotreta</taxon>
    </lineage>
</organism>
<sequence length="755" mass="88135">MDAKKLHMCKHCKKHFSKRSNLKRHIETIHNARNNSDITAKYICHLCSRTYQYKSTLDRHLKTCRSDKYDRLIPRVMQCCLCKASELTKSEMLEHYSKDHDVDVSTTKLKFSSFSKFEEWKEQIETNTISRYVKVSINKLKKRLIQIYRCHRDGYYRSRSKNIRQVKRLGSNKINGHCPSKIYTSMVIQTGEVYVSYLPTHVGHTMDLGRIRLKRSDREHIASQIKQKIPFDDILRNIRDNLDENNFDRLHLLTKHDLFNIEQAYNLGNESVRHCNKDSLSNGINRESSFVRYFKKQGESDDELEDNDYLLIIMNDAQLNFLKKHGNKCIYVNTSSHDFQLTTLMVLDELNQEFPCMFAFSNRSDVEIYKIVFNILRNILDEKLSPDIFISGLSDDFYTAWCEEMGPVDTRLLSSWDVKEDWKKSALSKVKDVDKRKALFKSLRCMLEETDADIFEELLEKCLADLQNDPEFTTFRRYFIDNYLDNTEAWASCYRHHTGLNSKMYNEQAECNIYSKTKSTNTLEEAIDTVMRIARDKLHERLIVLHKGKIFKPLKDLRQRHKSAITSLSDDTLEIFLEQDGTYSMSFGDTEQYKIEILKEHCECSLRCTDCNACIHSYTCSCIDSCIKWNMCVHIHLLCLNLKGGSSSEDRGSRFAEDEVERKQKEAAILSQLARKTGDIEERKGKILEEFRSYLNSATSSEHCKVLENALLTIGPAFEAISSTIDIKNEDSKEEVIVLEKIDISCPSLVFFKKE</sequence>
<dbReference type="EMBL" id="OU900106">
    <property type="protein sequence ID" value="CAG9857288.1"/>
    <property type="molecule type" value="Genomic_DNA"/>
</dbReference>
<feature type="domain" description="C2H2-type" evidence="2">
    <location>
        <begin position="42"/>
        <end position="69"/>
    </location>
</feature>
<protein>
    <recommendedName>
        <fullName evidence="2">C2H2-type domain-containing protein</fullName>
    </recommendedName>
</protein>
<reference evidence="3" key="1">
    <citation type="submission" date="2022-01" db="EMBL/GenBank/DDBJ databases">
        <authorList>
            <person name="King R."/>
        </authorList>
    </citation>
    <scope>NUCLEOTIDE SEQUENCE</scope>
</reference>
<evidence type="ECO:0000313" key="3">
    <source>
        <dbReference type="EMBL" id="CAG9857288.1"/>
    </source>
</evidence>
<dbReference type="AlphaFoldDB" id="A0A9N9TNI7"/>
<evidence type="ECO:0000313" key="4">
    <source>
        <dbReference type="Proteomes" id="UP001153712"/>
    </source>
</evidence>
<keyword evidence="1" id="KW-0479">Metal-binding</keyword>
<dbReference type="SUPFAM" id="SSF57667">
    <property type="entry name" value="beta-beta-alpha zinc fingers"/>
    <property type="match status" value="1"/>
</dbReference>
<dbReference type="Proteomes" id="UP001153712">
    <property type="component" value="Chromosome 13"/>
</dbReference>
<evidence type="ECO:0000256" key="1">
    <source>
        <dbReference type="PROSITE-ProRule" id="PRU00042"/>
    </source>
</evidence>
<dbReference type="PROSITE" id="PS00028">
    <property type="entry name" value="ZINC_FINGER_C2H2_1"/>
    <property type="match status" value="1"/>
</dbReference>
<keyword evidence="4" id="KW-1185">Reference proteome</keyword>
<dbReference type="InterPro" id="IPR052797">
    <property type="entry name" value="RegFact_GeneExpr_CellDeath"/>
</dbReference>
<dbReference type="OrthoDB" id="10031901at2759"/>
<dbReference type="InterPro" id="IPR036236">
    <property type="entry name" value="Znf_C2H2_sf"/>
</dbReference>
<dbReference type="PANTHER" id="PTHR33936">
    <property type="entry name" value="PROTEIN CBG17840"/>
    <property type="match status" value="1"/>
</dbReference>
<dbReference type="InterPro" id="IPR013087">
    <property type="entry name" value="Znf_C2H2_type"/>
</dbReference>
<gene>
    <name evidence="3" type="ORF">PHYEVI_LOCUS3693</name>
</gene>
<dbReference type="GO" id="GO:0008270">
    <property type="term" value="F:zinc ion binding"/>
    <property type="evidence" value="ECO:0007669"/>
    <property type="project" value="UniProtKB-KW"/>
</dbReference>
<proteinExistence type="predicted"/>
<dbReference type="SMART" id="SM00355">
    <property type="entry name" value="ZnF_C2H2"/>
    <property type="match status" value="3"/>
</dbReference>
<keyword evidence="1" id="KW-0863">Zinc-finger</keyword>
<dbReference type="PANTHER" id="PTHR33936:SF24">
    <property type="entry name" value="C2H2-TYPE DOMAIN-CONTAINING PROTEIN"/>
    <property type="match status" value="1"/>
</dbReference>
<dbReference type="PROSITE" id="PS50157">
    <property type="entry name" value="ZINC_FINGER_C2H2_2"/>
    <property type="match status" value="2"/>
</dbReference>
<name>A0A9N9TNI7_PHYSR</name>
<evidence type="ECO:0000259" key="2">
    <source>
        <dbReference type="PROSITE" id="PS50157"/>
    </source>
</evidence>